<dbReference type="Pfam" id="PF25975">
    <property type="entry name" value="CzcB_C"/>
    <property type="match status" value="1"/>
</dbReference>
<sequence length="418" mass="43923">MKKIKRLFSWTLKSRVRAIIFVLLIFGLGFVVYKSRVDSTGSPQYQTAIVEKATIVSTVSASGQAILANNIPVTTQTAGLVEKVYVKDGDKVVKGQRIATTVQNSDAQRASSQAYVNYISAKNSLASAQNNLYTLDAQMWSANQKFENDAVARGLDPSDPSYIQENDAWLAAEATYKNQQNVISQAQLSLNNAWLSYQSTSPNITSPTSGVIASISVADGMVLSGVNSSTSGSSSTQIAVIQTEGNPIISLNVSEIDIPNIETGQKATVTFDSISNKTFTGKVVSVNKIGSVSSGVTNYPVMVTLDTASPEILPNMSASANIIIATKDNVLLVPSSAIQTQQGEDVVRVLNNGVIENVIVVAGLSSDTQIEIVRGLSEGQMVVTGSVSTATGQSSSSSIFSRGIGGAGGTRTFTGGGR</sequence>
<dbReference type="Proteomes" id="UP000034246">
    <property type="component" value="Unassembled WGS sequence"/>
</dbReference>
<keyword evidence="2" id="KW-0175">Coiled coil</keyword>
<dbReference type="Gene3D" id="2.40.420.20">
    <property type="match status" value="1"/>
</dbReference>
<reference evidence="5 6" key="1">
    <citation type="journal article" date="2015" name="Nature">
        <title>rRNA introns, odd ribosomes, and small enigmatic genomes across a large radiation of phyla.</title>
        <authorList>
            <person name="Brown C.T."/>
            <person name="Hug L.A."/>
            <person name="Thomas B.C."/>
            <person name="Sharon I."/>
            <person name="Castelle C.J."/>
            <person name="Singh A."/>
            <person name="Wilkins M.J."/>
            <person name="Williams K.H."/>
            <person name="Banfield J.F."/>
        </authorList>
    </citation>
    <scope>NUCLEOTIDE SEQUENCE [LARGE SCALE GENOMIC DNA]</scope>
</reference>
<comment type="subcellular location">
    <subcellularLocation>
        <location evidence="1">Cell envelope</location>
    </subcellularLocation>
</comment>
<dbReference type="AlphaFoldDB" id="A0A0G0N427"/>
<evidence type="ECO:0000313" key="5">
    <source>
        <dbReference type="EMBL" id="KKR10979.1"/>
    </source>
</evidence>
<organism evidence="5 6">
    <name type="scientific">Candidatus Woesebacteria bacterium GW2011_GWA1_39_21</name>
    <dbReference type="NCBI Taxonomy" id="1618550"/>
    <lineage>
        <taxon>Bacteria</taxon>
        <taxon>Candidatus Woeseibacteriota</taxon>
    </lineage>
</organism>
<dbReference type="Gene3D" id="2.40.30.170">
    <property type="match status" value="1"/>
</dbReference>
<dbReference type="GO" id="GO:0030313">
    <property type="term" value="C:cell envelope"/>
    <property type="evidence" value="ECO:0007669"/>
    <property type="project" value="UniProtKB-SubCell"/>
</dbReference>
<evidence type="ECO:0000259" key="4">
    <source>
        <dbReference type="Pfam" id="PF25990"/>
    </source>
</evidence>
<dbReference type="EMBL" id="LBWP01000012">
    <property type="protein sequence ID" value="KKR10979.1"/>
    <property type="molecule type" value="Genomic_DNA"/>
</dbReference>
<evidence type="ECO:0008006" key="7">
    <source>
        <dbReference type="Google" id="ProtNLM"/>
    </source>
</evidence>
<evidence type="ECO:0000256" key="2">
    <source>
        <dbReference type="ARBA" id="ARBA00023054"/>
    </source>
</evidence>
<accession>A0A0G0N427</accession>
<feature type="domain" description="CzcB-like C-terminal circularly permuted SH3-like" evidence="3">
    <location>
        <begin position="332"/>
        <end position="384"/>
    </location>
</feature>
<evidence type="ECO:0000313" key="6">
    <source>
        <dbReference type="Proteomes" id="UP000034246"/>
    </source>
</evidence>
<dbReference type="STRING" id="1618550.UT39_C0012G0001"/>
<protein>
    <recommendedName>
        <fullName evidence="7">RND efflux pump membrane fusion protein barrel-sandwich domain-containing protein</fullName>
    </recommendedName>
</protein>
<gene>
    <name evidence="5" type="ORF">UT39_C0012G0001</name>
</gene>
<dbReference type="Pfam" id="PF25990">
    <property type="entry name" value="Beta-barrel_YknX"/>
    <property type="match status" value="1"/>
</dbReference>
<name>A0A0G0N427_9BACT</name>
<feature type="domain" description="YknX-like beta-barrel" evidence="4">
    <location>
        <begin position="249"/>
        <end position="322"/>
    </location>
</feature>
<comment type="caution">
    <text evidence="5">The sequence shown here is derived from an EMBL/GenBank/DDBJ whole genome shotgun (WGS) entry which is preliminary data.</text>
</comment>
<dbReference type="InterPro" id="IPR050465">
    <property type="entry name" value="UPF0194_transport"/>
</dbReference>
<dbReference type="Gene3D" id="2.40.50.100">
    <property type="match status" value="1"/>
</dbReference>
<proteinExistence type="predicted"/>
<dbReference type="SUPFAM" id="SSF111369">
    <property type="entry name" value="HlyD-like secretion proteins"/>
    <property type="match status" value="1"/>
</dbReference>
<dbReference type="InterPro" id="IPR058649">
    <property type="entry name" value="CzcB_C"/>
</dbReference>
<evidence type="ECO:0000259" key="3">
    <source>
        <dbReference type="Pfam" id="PF25975"/>
    </source>
</evidence>
<dbReference type="PANTHER" id="PTHR32347">
    <property type="entry name" value="EFFLUX SYSTEM COMPONENT YKNX-RELATED"/>
    <property type="match status" value="1"/>
</dbReference>
<evidence type="ECO:0000256" key="1">
    <source>
        <dbReference type="ARBA" id="ARBA00004196"/>
    </source>
</evidence>
<dbReference type="InterPro" id="IPR058636">
    <property type="entry name" value="Beta-barrel_YknX"/>
</dbReference>